<dbReference type="Gene3D" id="3.40.50.150">
    <property type="entry name" value="Vaccinia Virus protein VP39"/>
    <property type="match status" value="1"/>
</dbReference>
<organism evidence="2 3">
    <name type="scientific">Actinoallomurus bryophytorum</name>
    <dbReference type="NCBI Taxonomy" id="1490222"/>
    <lineage>
        <taxon>Bacteria</taxon>
        <taxon>Bacillati</taxon>
        <taxon>Actinomycetota</taxon>
        <taxon>Actinomycetes</taxon>
        <taxon>Streptosporangiales</taxon>
        <taxon>Thermomonosporaceae</taxon>
        <taxon>Actinoallomurus</taxon>
    </lineage>
</organism>
<dbReference type="CDD" id="cd02440">
    <property type="entry name" value="AdoMet_MTases"/>
    <property type="match status" value="1"/>
</dbReference>
<dbReference type="Proteomes" id="UP000316096">
    <property type="component" value="Unassembled WGS sequence"/>
</dbReference>
<sequence length="248" mass="27973">MQGETRAHYDRLADTYDENWAYSPEFIRWMTKCIVDRLSVDTDDRVADIGCGTGLYARGLAERAGRVACVDPSAKMLEQLPAGDAYFPVQASAEQIASGDVRLPYDRLDVILVKEAIHHVDDRQGVLHGLAGLLADGGRLLVVMLPVSIEYPLFADALALFEQVQPDPEDVAAAMRRHGLRTELTYESFPLSFTKTKYLAMVRSRYMSLLSNFTDEQIERGIEQIDQRHEEERLSFPDRFAFVLGTRV</sequence>
<dbReference type="GO" id="GO:0032259">
    <property type="term" value="P:methylation"/>
    <property type="evidence" value="ECO:0007669"/>
    <property type="project" value="UniProtKB-KW"/>
</dbReference>
<dbReference type="SUPFAM" id="SSF53335">
    <property type="entry name" value="S-adenosyl-L-methionine-dependent methyltransferases"/>
    <property type="match status" value="1"/>
</dbReference>
<evidence type="ECO:0000313" key="2">
    <source>
        <dbReference type="EMBL" id="TQL96111.1"/>
    </source>
</evidence>
<gene>
    <name evidence="2" type="ORF">FB559_1631</name>
</gene>
<dbReference type="RefSeq" id="WP_221639922.1">
    <property type="nucleotide sequence ID" value="NZ_VFOZ01000001.1"/>
</dbReference>
<keyword evidence="2" id="KW-0489">Methyltransferase</keyword>
<evidence type="ECO:0000259" key="1">
    <source>
        <dbReference type="Pfam" id="PF08242"/>
    </source>
</evidence>
<dbReference type="EMBL" id="VFOZ01000001">
    <property type="protein sequence ID" value="TQL96111.1"/>
    <property type="molecule type" value="Genomic_DNA"/>
</dbReference>
<dbReference type="Pfam" id="PF08242">
    <property type="entry name" value="Methyltransf_12"/>
    <property type="match status" value="1"/>
</dbReference>
<comment type="caution">
    <text evidence="2">The sequence shown here is derived from an EMBL/GenBank/DDBJ whole genome shotgun (WGS) entry which is preliminary data.</text>
</comment>
<dbReference type="PANTHER" id="PTHR43861">
    <property type="entry name" value="TRANS-ACONITATE 2-METHYLTRANSFERASE-RELATED"/>
    <property type="match status" value="1"/>
</dbReference>
<dbReference type="InterPro" id="IPR013217">
    <property type="entry name" value="Methyltransf_12"/>
</dbReference>
<reference evidence="2 3" key="1">
    <citation type="submission" date="2019-06" db="EMBL/GenBank/DDBJ databases">
        <title>Sequencing the genomes of 1000 actinobacteria strains.</title>
        <authorList>
            <person name="Klenk H.-P."/>
        </authorList>
    </citation>
    <scope>NUCLEOTIDE SEQUENCE [LARGE SCALE GENOMIC DNA]</scope>
    <source>
        <strain evidence="2 3">DSM 102200</strain>
    </source>
</reference>
<keyword evidence="2" id="KW-0808">Transferase</keyword>
<name>A0A543CG88_9ACTN</name>
<accession>A0A543CG88</accession>
<proteinExistence type="predicted"/>
<evidence type="ECO:0000313" key="3">
    <source>
        <dbReference type="Proteomes" id="UP000316096"/>
    </source>
</evidence>
<dbReference type="GO" id="GO:0008168">
    <property type="term" value="F:methyltransferase activity"/>
    <property type="evidence" value="ECO:0007669"/>
    <property type="project" value="UniProtKB-KW"/>
</dbReference>
<dbReference type="InterPro" id="IPR029063">
    <property type="entry name" value="SAM-dependent_MTases_sf"/>
</dbReference>
<keyword evidence="3" id="KW-1185">Reference proteome</keyword>
<feature type="domain" description="Methyltransferase type 12" evidence="1">
    <location>
        <begin position="48"/>
        <end position="140"/>
    </location>
</feature>
<dbReference type="AlphaFoldDB" id="A0A543CG88"/>
<protein>
    <submittedName>
        <fullName evidence="2">Methyltransferase family protein</fullName>
    </submittedName>
</protein>